<keyword evidence="5" id="KW-0804">Transcription</keyword>
<dbReference type="Pfam" id="PF00172">
    <property type="entry name" value="Zn_clus"/>
    <property type="match status" value="1"/>
</dbReference>
<dbReference type="EMBL" id="ML170165">
    <property type="protein sequence ID" value="TDL25071.1"/>
    <property type="molecule type" value="Genomic_DNA"/>
</dbReference>
<dbReference type="AlphaFoldDB" id="A0A4Y7QCT3"/>
<dbReference type="PROSITE" id="PS00463">
    <property type="entry name" value="ZN2_CY6_FUNGAL_1"/>
    <property type="match status" value="1"/>
</dbReference>
<feature type="compositionally biased region" description="Acidic residues" evidence="7">
    <location>
        <begin position="144"/>
        <end position="158"/>
    </location>
</feature>
<organism evidence="9 10">
    <name type="scientific">Rickenella mellea</name>
    <dbReference type="NCBI Taxonomy" id="50990"/>
    <lineage>
        <taxon>Eukaryota</taxon>
        <taxon>Fungi</taxon>
        <taxon>Dikarya</taxon>
        <taxon>Basidiomycota</taxon>
        <taxon>Agaricomycotina</taxon>
        <taxon>Agaricomycetes</taxon>
        <taxon>Hymenochaetales</taxon>
        <taxon>Rickenellaceae</taxon>
        <taxon>Rickenella</taxon>
    </lineage>
</organism>
<evidence type="ECO:0000256" key="7">
    <source>
        <dbReference type="SAM" id="MobiDB-lite"/>
    </source>
</evidence>
<dbReference type="GO" id="GO:0005634">
    <property type="term" value="C:nucleus"/>
    <property type="evidence" value="ECO:0007669"/>
    <property type="project" value="UniProtKB-SubCell"/>
</dbReference>
<dbReference type="GO" id="GO:0006351">
    <property type="term" value="P:DNA-templated transcription"/>
    <property type="evidence" value="ECO:0007669"/>
    <property type="project" value="InterPro"/>
</dbReference>
<dbReference type="Pfam" id="PF04082">
    <property type="entry name" value="Fungal_trans"/>
    <property type="match status" value="1"/>
</dbReference>
<dbReference type="InterPro" id="IPR036864">
    <property type="entry name" value="Zn2-C6_fun-type_DNA-bd_sf"/>
</dbReference>
<dbReference type="GO" id="GO:0000981">
    <property type="term" value="F:DNA-binding transcription factor activity, RNA polymerase II-specific"/>
    <property type="evidence" value="ECO:0007669"/>
    <property type="project" value="InterPro"/>
</dbReference>
<accession>A0A4Y7QCT3</accession>
<comment type="subcellular location">
    <subcellularLocation>
        <location evidence="1">Nucleus</location>
    </subcellularLocation>
</comment>
<keyword evidence="2" id="KW-0479">Metal-binding</keyword>
<dbReference type="InterPro" id="IPR007219">
    <property type="entry name" value="XnlR_reg_dom"/>
</dbReference>
<evidence type="ECO:0000313" key="9">
    <source>
        <dbReference type="EMBL" id="TDL25071.1"/>
    </source>
</evidence>
<evidence type="ECO:0000256" key="6">
    <source>
        <dbReference type="ARBA" id="ARBA00023242"/>
    </source>
</evidence>
<protein>
    <recommendedName>
        <fullName evidence="8">Zn(2)-C6 fungal-type domain-containing protein</fullName>
    </recommendedName>
</protein>
<dbReference type="SMART" id="SM00906">
    <property type="entry name" value="Fungal_trans"/>
    <property type="match status" value="1"/>
</dbReference>
<dbReference type="SMART" id="SM00066">
    <property type="entry name" value="GAL4"/>
    <property type="match status" value="1"/>
</dbReference>
<dbReference type="STRING" id="50990.A0A4Y7QCT3"/>
<dbReference type="GO" id="GO:0000976">
    <property type="term" value="F:transcription cis-regulatory region binding"/>
    <property type="evidence" value="ECO:0007669"/>
    <property type="project" value="TreeGrafter"/>
</dbReference>
<dbReference type="PANTHER" id="PTHR31845:SF19">
    <property type="entry name" value="TRANSCRIPTION FACTOR DOMAIN-CONTAINING PROTEIN"/>
    <property type="match status" value="1"/>
</dbReference>
<evidence type="ECO:0000256" key="2">
    <source>
        <dbReference type="ARBA" id="ARBA00022723"/>
    </source>
</evidence>
<gene>
    <name evidence="9" type="ORF">BD410DRAFT_718510</name>
</gene>
<feature type="compositionally biased region" description="Polar residues" evidence="7">
    <location>
        <begin position="94"/>
        <end position="106"/>
    </location>
</feature>
<feature type="region of interest" description="Disordered" evidence="7">
    <location>
        <begin position="186"/>
        <end position="214"/>
    </location>
</feature>
<evidence type="ECO:0000256" key="4">
    <source>
        <dbReference type="ARBA" id="ARBA00023125"/>
    </source>
</evidence>
<keyword evidence="10" id="KW-1185">Reference proteome</keyword>
<dbReference type="CDD" id="cd00067">
    <property type="entry name" value="GAL4"/>
    <property type="match status" value="1"/>
</dbReference>
<feature type="region of interest" description="Disordered" evidence="7">
    <location>
        <begin position="81"/>
        <end position="159"/>
    </location>
</feature>
<dbReference type="InterPro" id="IPR051089">
    <property type="entry name" value="prtT"/>
</dbReference>
<keyword evidence="6" id="KW-0539">Nucleus</keyword>
<keyword evidence="4" id="KW-0238">DNA-binding</keyword>
<evidence type="ECO:0000256" key="5">
    <source>
        <dbReference type="ARBA" id="ARBA00023163"/>
    </source>
</evidence>
<dbReference type="GO" id="GO:0008270">
    <property type="term" value="F:zinc ion binding"/>
    <property type="evidence" value="ECO:0007669"/>
    <property type="project" value="InterPro"/>
</dbReference>
<reference evidence="9 10" key="1">
    <citation type="submission" date="2018-06" db="EMBL/GenBank/DDBJ databases">
        <title>A transcriptomic atlas of mushroom development highlights an independent origin of complex multicellularity.</title>
        <authorList>
            <consortium name="DOE Joint Genome Institute"/>
            <person name="Krizsan K."/>
            <person name="Almasi E."/>
            <person name="Merenyi Z."/>
            <person name="Sahu N."/>
            <person name="Viragh M."/>
            <person name="Koszo T."/>
            <person name="Mondo S."/>
            <person name="Kiss B."/>
            <person name="Balint B."/>
            <person name="Kues U."/>
            <person name="Barry K."/>
            <person name="Hegedus J.C."/>
            <person name="Henrissat B."/>
            <person name="Johnson J."/>
            <person name="Lipzen A."/>
            <person name="Ohm R."/>
            <person name="Nagy I."/>
            <person name="Pangilinan J."/>
            <person name="Yan J."/>
            <person name="Xiong Y."/>
            <person name="Grigoriev I.V."/>
            <person name="Hibbett D.S."/>
            <person name="Nagy L.G."/>
        </authorList>
    </citation>
    <scope>NUCLEOTIDE SEQUENCE [LARGE SCALE GENOMIC DNA]</scope>
    <source>
        <strain evidence="9 10">SZMC22713</strain>
    </source>
</reference>
<dbReference type="CDD" id="cd12148">
    <property type="entry name" value="fungal_TF_MHR"/>
    <property type="match status" value="1"/>
</dbReference>
<dbReference type="OrthoDB" id="3163292at2759"/>
<feature type="domain" description="Zn(2)-C6 fungal-type" evidence="8">
    <location>
        <begin position="20"/>
        <end position="53"/>
    </location>
</feature>
<dbReference type="PROSITE" id="PS50048">
    <property type="entry name" value="ZN2_CY6_FUNGAL_2"/>
    <property type="match status" value="1"/>
</dbReference>
<dbReference type="PANTHER" id="PTHR31845">
    <property type="entry name" value="FINGER DOMAIN PROTEIN, PUTATIVE-RELATED"/>
    <property type="match status" value="1"/>
</dbReference>
<name>A0A4Y7QCT3_9AGAM</name>
<feature type="compositionally biased region" description="Low complexity" evidence="7">
    <location>
        <begin position="186"/>
        <end position="198"/>
    </location>
</feature>
<evidence type="ECO:0000259" key="8">
    <source>
        <dbReference type="PROSITE" id="PS50048"/>
    </source>
</evidence>
<dbReference type="VEuPathDB" id="FungiDB:BD410DRAFT_718510"/>
<feature type="compositionally biased region" description="Low complexity" evidence="7">
    <location>
        <begin position="82"/>
        <end position="93"/>
    </location>
</feature>
<feature type="compositionally biased region" description="Polar residues" evidence="7">
    <location>
        <begin position="125"/>
        <end position="139"/>
    </location>
</feature>
<dbReference type="SUPFAM" id="SSF57701">
    <property type="entry name" value="Zn2/Cys6 DNA-binding domain"/>
    <property type="match status" value="1"/>
</dbReference>
<keyword evidence="3" id="KW-0805">Transcription regulation</keyword>
<dbReference type="InterPro" id="IPR001138">
    <property type="entry name" value="Zn2Cys6_DnaBD"/>
</dbReference>
<evidence type="ECO:0000256" key="1">
    <source>
        <dbReference type="ARBA" id="ARBA00004123"/>
    </source>
</evidence>
<evidence type="ECO:0000313" key="10">
    <source>
        <dbReference type="Proteomes" id="UP000294933"/>
    </source>
</evidence>
<sequence>MDDNDPSSSTKQPVVRGARACTVCRAAKMKCVGAEDGQKQCQRCKRAGVACVFEKHRRGRKPGSKLSEASKMLRKLEKGLTSAKIKSQAAQASLTSPYSPSDSRSGLSADGQFQLPPLRVPTYNGGPSNSSYHSRNGMHSPSMDLDEDEDEEDEDGDHAEEGMYPAKLIGKESQRNSFFGTVLGPSGSSSISGHRISGLNSAQDRSSYPPGGHPVHNTIPDPIIAGYMDEDTAKILFDSLFLRLNPFINLFDPELHSVNYVRKKSPFLFSTLLMAGSKFWKPEVYSQCYKLAHDLAVRAFADQWKGVEVVQAFACLTYWKEPDDKHTWTYIGYACRMAVELGLNRYVSRPPDHETVVQRLERRNRERTYLVLFVHDRSLSMQTGRQWMLPEDDLVRNSSTWHEQVPPGATIRAEDVILSAFVALRKIAGETTDLFSLHKDTSGPPTTAADNYEVLLRGCNAKLAQWQSTWKNEMTRANGHLFHFSFLQFFSLYVRLFLNSYGIQNSMTNSSRAAPSLQALSQCHASATESLRIVTNEFARVQVLQYAQDSVTIMTAYSSVFLLKVCPSRRRSIVLDLTGSLSRC</sequence>
<evidence type="ECO:0000256" key="3">
    <source>
        <dbReference type="ARBA" id="ARBA00023015"/>
    </source>
</evidence>
<proteinExistence type="predicted"/>
<dbReference type="Gene3D" id="4.10.240.10">
    <property type="entry name" value="Zn(2)-C6 fungal-type DNA-binding domain"/>
    <property type="match status" value="1"/>
</dbReference>
<dbReference type="Proteomes" id="UP000294933">
    <property type="component" value="Unassembled WGS sequence"/>
</dbReference>